<dbReference type="Gene3D" id="3.30.420.40">
    <property type="match status" value="2"/>
</dbReference>
<evidence type="ECO:0000259" key="5">
    <source>
        <dbReference type="Pfam" id="PF00370"/>
    </source>
</evidence>
<evidence type="ECO:0000313" key="6">
    <source>
        <dbReference type="EMBL" id="OCL33992.1"/>
    </source>
</evidence>
<gene>
    <name evidence="6" type="ORF">BCR15_03975</name>
</gene>
<reference evidence="7" key="1">
    <citation type="submission" date="2016-07" db="EMBL/GenBank/DDBJ databases">
        <authorList>
            <person name="Florea S."/>
            <person name="Webb J.S."/>
            <person name="Jaromczyk J."/>
            <person name="Schardl C.L."/>
        </authorList>
    </citation>
    <scope>NUCLEOTIDE SEQUENCE [LARGE SCALE GENOMIC DNA]</scope>
    <source>
        <strain evidence="7">IPBSL-7</strain>
    </source>
</reference>
<protein>
    <submittedName>
        <fullName evidence="6">Carbohydrate kinase</fullName>
    </submittedName>
</protein>
<dbReference type="SUPFAM" id="SSF53067">
    <property type="entry name" value="Actin-like ATPase domain"/>
    <property type="match status" value="1"/>
</dbReference>
<dbReference type="Proteomes" id="UP000093501">
    <property type="component" value="Unassembled WGS sequence"/>
</dbReference>
<evidence type="ECO:0000256" key="2">
    <source>
        <dbReference type="ARBA" id="ARBA00022629"/>
    </source>
</evidence>
<comment type="similarity">
    <text evidence="1">Belongs to the FGGY kinase family.</text>
</comment>
<keyword evidence="4 6" id="KW-0418">Kinase</keyword>
<keyword evidence="2" id="KW-0119">Carbohydrate metabolism</keyword>
<dbReference type="AlphaFoldDB" id="A0A1C0AM78"/>
<dbReference type="EMBL" id="MBQD01000021">
    <property type="protein sequence ID" value="OCL33992.1"/>
    <property type="molecule type" value="Genomic_DNA"/>
</dbReference>
<keyword evidence="3" id="KW-0808">Transferase</keyword>
<accession>A0A1C0AM78</accession>
<proteinExistence type="inferred from homology"/>
<dbReference type="InterPro" id="IPR043129">
    <property type="entry name" value="ATPase_NBD"/>
</dbReference>
<dbReference type="InterPro" id="IPR050406">
    <property type="entry name" value="FGGY_Carb_Kinase"/>
</dbReference>
<evidence type="ECO:0000256" key="4">
    <source>
        <dbReference type="ARBA" id="ARBA00022777"/>
    </source>
</evidence>
<dbReference type="InterPro" id="IPR018484">
    <property type="entry name" value="FGGY_N"/>
</dbReference>
<evidence type="ECO:0000256" key="1">
    <source>
        <dbReference type="ARBA" id="ARBA00009156"/>
    </source>
</evidence>
<evidence type="ECO:0000313" key="7">
    <source>
        <dbReference type="Proteomes" id="UP000093501"/>
    </source>
</evidence>
<feature type="domain" description="Carbohydrate kinase FGGY N-terminal" evidence="5">
    <location>
        <begin position="11"/>
        <end position="227"/>
    </location>
</feature>
<keyword evidence="2" id="KW-0859">Xylose metabolism</keyword>
<sequence length="454" mass="47964">MQGVTRVNRLVAGLDLGSTGIKILIADEHGAEVAIRQRPTPWRNGPGGTTTLVAEDLLATIQDLFHDIASLLENASASPSKVAAIAASGMGETGFLLTSDGSAAGPAYAWFDPHGQEQAAALPANLRAEFAGRTGLPWGVQVSTAKILYLRDEGITLTGKQWVNLPEFVVEALGGQRSAEYSLASRTGLLDQDTGEPWTEMLDYIGVDTEFLPQLVDAGTPLGQATAAWVPPIFSGAHLTVAGHDHLVSAVSGGAISNDRYHVSMGTAEVLLRVIESPLSFEARRRLGDALINCVRHVVPGQHVLVAGVKTGLLMRRALQMFGISDLDGRTRLDDAVMALGDSQLAEGSIEVRGARNDDGVLSLVIRSDGISPAEVFKAILDHGNDEIGLLIEAMDREVPPATSSLLTGGWASMRSVQAARSQVLPSLEVSERSQDTAYGATVFAAQLLKANRA</sequence>
<name>A0A1C0AM78_9ACTN</name>
<keyword evidence="7" id="KW-1185">Reference proteome</keyword>
<dbReference type="PANTHER" id="PTHR43095">
    <property type="entry name" value="SUGAR KINASE"/>
    <property type="match status" value="1"/>
</dbReference>
<dbReference type="Pfam" id="PF00370">
    <property type="entry name" value="FGGY_N"/>
    <property type="match status" value="1"/>
</dbReference>
<dbReference type="CDD" id="cd07773">
    <property type="entry name" value="ASKHA_NBD_FGGY_FK"/>
    <property type="match status" value="1"/>
</dbReference>
<dbReference type="PANTHER" id="PTHR43095:SF5">
    <property type="entry name" value="XYLULOSE KINASE"/>
    <property type="match status" value="1"/>
</dbReference>
<organism evidence="6 7">
    <name type="scientific">Tessaracoccus lapidicaptus</name>
    <dbReference type="NCBI Taxonomy" id="1427523"/>
    <lineage>
        <taxon>Bacteria</taxon>
        <taxon>Bacillati</taxon>
        <taxon>Actinomycetota</taxon>
        <taxon>Actinomycetes</taxon>
        <taxon>Propionibacteriales</taxon>
        <taxon>Propionibacteriaceae</taxon>
        <taxon>Tessaracoccus</taxon>
    </lineage>
</organism>
<dbReference type="GO" id="GO:0042732">
    <property type="term" value="P:D-xylose metabolic process"/>
    <property type="evidence" value="ECO:0007669"/>
    <property type="project" value="UniProtKB-KW"/>
</dbReference>
<comment type="caution">
    <text evidence="6">The sequence shown here is derived from an EMBL/GenBank/DDBJ whole genome shotgun (WGS) entry which is preliminary data.</text>
</comment>
<evidence type="ECO:0000256" key="3">
    <source>
        <dbReference type="ARBA" id="ARBA00022679"/>
    </source>
</evidence>
<dbReference type="GO" id="GO:0016301">
    <property type="term" value="F:kinase activity"/>
    <property type="evidence" value="ECO:0007669"/>
    <property type="project" value="UniProtKB-KW"/>
</dbReference>